<dbReference type="PANTHER" id="PTHR43581:SF4">
    <property type="entry name" value="ATP_GTP PHOSPHATASE"/>
    <property type="match status" value="1"/>
</dbReference>
<protein>
    <submittedName>
        <fullName evidence="2">ATPase</fullName>
    </submittedName>
</protein>
<reference evidence="2" key="2">
    <citation type="journal article" date="2012" name="PLoS ONE">
        <title>A Deeply Branching Thermophilic Bacterium with an Ancient Acetyl-CoA Pathway Dominates a Subsurface Ecosystem.</title>
        <authorList>
            <person name="Takami H."/>
            <person name="Noguchi H."/>
            <person name="Takaki Y."/>
            <person name="Uchiyama I."/>
            <person name="Toyoda A."/>
            <person name="Nishi S."/>
            <person name="Chee G.-J."/>
            <person name="Arai W."/>
            <person name="Nunoura T."/>
            <person name="Itoh T."/>
            <person name="Hattori M."/>
            <person name="Takai K."/>
        </authorList>
    </citation>
    <scope>NUCLEOTIDE SEQUENCE</scope>
</reference>
<evidence type="ECO:0000259" key="1">
    <source>
        <dbReference type="Pfam" id="PF13304"/>
    </source>
</evidence>
<accession>H5S8B9</accession>
<gene>
    <name evidence="2" type="ORF">HGMM_F01C04C25</name>
</gene>
<dbReference type="Gene3D" id="3.40.50.300">
    <property type="entry name" value="P-loop containing nucleotide triphosphate hydrolases"/>
    <property type="match status" value="1"/>
</dbReference>
<dbReference type="InterPro" id="IPR027417">
    <property type="entry name" value="P-loop_NTPase"/>
</dbReference>
<dbReference type="PANTHER" id="PTHR43581">
    <property type="entry name" value="ATP/GTP PHOSPHATASE"/>
    <property type="match status" value="1"/>
</dbReference>
<dbReference type="EMBL" id="AP011627">
    <property type="protein sequence ID" value="BAL52405.1"/>
    <property type="molecule type" value="Genomic_DNA"/>
</dbReference>
<dbReference type="GO" id="GO:0005524">
    <property type="term" value="F:ATP binding"/>
    <property type="evidence" value="ECO:0007669"/>
    <property type="project" value="InterPro"/>
</dbReference>
<proteinExistence type="predicted"/>
<dbReference type="AlphaFoldDB" id="H5S8B9"/>
<feature type="domain" description="ATPase AAA-type core" evidence="1">
    <location>
        <begin position="7"/>
        <end position="290"/>
    </location>
</feature>
<dbReference type="GO" id="GO:0016887">
    <property type="term" value="F:ATP hydrolysis activity"/>
    <property type="evidence" value="ECO:0007669"/>
    <property type="project" value="InterPro"/>
</dbReference>
<dbReference type="Pfam" id="PF13304">
    <property type="entry name" value="AAA_21"/>
    <property type="match status" value="1"/>
</dbReference>
<dbReference type="InterPro" id="IPR051396">
    <property type="entry name" value="Bact_Antivir_Def_Nuclease"/>
</dbReference>
<dbReference type="InterPro" id="IPR003959">
    <property type="entry name" value="ATPase_AAA_core"/>
</dbReference>
<reference evidence="2" key="1">
    <citation type="journal article" date="2005" name="Environ. Microbiol.">
        <title>Genetic and functional properties of uncultivated thermophilic crenarchaeotes from a subsurface gold mine as revealed by analysis of genome fragments.</title>
        <authorList>
            <person name="Nunoura T."/>
            <person name="Hirayama H."/>
            <person name="Takami H."/>
            <person name="Oida H."/>
            <person name="Nishi S."/>
            <person name="Shimamura S."/>
            <person name="Suzuki Y."/>
            <person name="Inagaki F."/>
            <person name="Takai K."/>
            <person name="Nealson K.H."/>
            <person name="Horikoshi K."/>
        </authorList>
    </citation>
    <scope>NUCLEOTIDE SEQUENCE</scope>
</reference>
<name>H5S8B9_9BACT</name>
<dbReference type="SUPFAM" id="SSF52540">
    <property type="entry name" value="P-loop containing nucleoside triphosphate hydrolases"/>
    <property type="match status" value="1"/>
</dbReference>
<organism evidence="2">
    <name type="scientific">uncultured Acetothermia bacterium</name>
    <dbReference type="NCBI Taxonomy" id="236499"/>
    <lineage>
        <taxon>Bacteria</taxon>
        <taxon>Candidatus Bipolaricaulota</taxon>
        <taxon>environmental samples</taxon>
    </lineage>
</organism>
<evidence type="ECO:0000313" key="2">
    <source>
        <dbReference type="EMBL" id="BAL52405.1"/>
    </source>
</evidence>
<sequence length="340" mass="38221">MQDLGRFNLIAGKNNVGKTALLEAFFLHCGAWNPELALRLNAFRGIEMVKIEFGGWRETPWDTLFKDFDTSRSLELEGDDEFTGHRTLSLKLIRDPSELAQLRISVLHSNGSALGSSEAAQVLELEYHQDKQVGKYYMIFDPKGPRVEPIPPPPPFPAFFLGARMRIPGKEEAEHFGNLDSRGEQEVFLRVLRIIEPRLQRVFVRVIAGEPVLYGDIGLTRSIPLPLMGEGMARLSSLVLHIGNAPNGVVLVDEVENGIHYSVLPKVWQALAEAARHFNTQVFATTHSLECIAAAHEAFSQGKLYDFRLHRLERINDEIRVFIYDQELLAAALEAGLEVR</sequence>